<evidence type="ECO:0000256" key="3">
    <source>
        <dbReference type="ARBA" id="ARBA00023295"/>
    </source>
</evidence>
<keyword evidence="3 4" id="KW-0326">Glycosidase</keyword>
<gene>
    <name evidence="6" type="ORF">ACG01O_17550</name>
</gene>
<dbReference type="InterPro" id="IPR051795">
    <property type="entry name" value="Glycosyl_Hydrlase_43"/>
</dbReference>
<dbReference type="CDD" id="cd08999">
    <property type="entry name" value="GH43_ABN-like"/>
    <property type="match status" value="1"/>
</dbReference>
<evidence type="ECO:0000256" key="1">
    <source>
        <dbReference type="ARBA" id="ARBA00009865"/>
    </source>
</evidence>
<evidence type="ECO:0000313" key="6">
    <source>
        <dbReference type="EMBL" id="MFG6468432.1"/>
    </source>
</evidence>
<keyword evidence="7" id="KW-1185">Reference proteome</keyword>
<evidence type="ECO:0000256" key="4">
    <source>
        <dbReference type="RuleBase" id="RU361187"/>
    </source>
</evidence>
<feature type="signal peptide" evidence="5">
    <location>
        <begin position="1"/>
        <end position="22"/>
    </location>
</feature>
<dbReference type="PANTHER" id="PTHR42812">
    <property type="entry name" value="BETA-XYLOSIDASE"/>
    <property type="match status" value="1"/>
</dbReference>
<organism evidence="6 7">
    <name type="scientific">Pelomonas baiyunensis</name>
    <dbReference type="NCBI Taxonomy" id="3299026"/>
    <lineage>
        <taxon>Bacteria</taxon>
        <taxon>Pseudomonadati</taxon>
        <taxon>Pseudomonadota</taxon>
        <taxon>Betaproteobacteria</taxon>
        <taxon>Burkholderiales</taxon>
        <taxon>Sphaerotilaceae</taxon>
        <taxon>Roseateles</taxon>
    </lineage>
</organism>
<dbReference type="GO" id="GO:0016787">
    <property type="term" value="F:hydrolase activity"/>
    <property type="evidence" value="ECO:0007669"/>
    <property type="project" value="UniProtKB-KW"/>
</dbReference>
<dbReference type="Pfam" id="PF04616">
    <property type="entry name" value="Glyco_hydro_43"/>
    <property type="match status" value="1"/>
</dbReference>
<dbReference type="PROSITE" id="PS51257">
    <property type="entry name" value="PROKAR_LIPOPROTEIN"/>
    <property type="match status" value="1"/>
</dbReference>
<keyword evidence="5" id="KW-0732">Signal</keyword>
<dbReference type="InterPro" id="IPR023296">
    <property type="entry name" value="Glyco_hydro_beta-prop_sf"/>
</dbReference>
<dbReference type="Proteomes" id="UP001606303">
    <property type="component" value="Unassembled WGS sequence"/>
</dbReference>
<dbReference type="Gene3D" id="2.115.10.20">
    <property type="entry name" value="Glycosyl hydrolase domain, family 43"/>
    <property type="match status" value="1"/>
</dbReference>
<reference evidence="6 7" key="1">
    <citation type="submission" date="2024-08" db="EMBL/GenBank/DDBJ databases">
        <authorList>
            <person name="Lu H."/>
        </authorList>
    </citation>
    <scope>NUCLEOTIDE SEQUENCE [LARGE SCALE GENOMIC DNA]</scope>
    <source>
        <strain evidence="6 7">BYS87W</strain>
    </source>
</reference>
<proteinExistence type="inferred from homology"/>
<feature type="chain" id="PRO_5046166618" evidence="5">
    <location>
        <begin position="23"/>
        <end position="339"/>
    </location>
</feature>
<dbReference type="RefSeq" id="WP_394386594.1">
    <property type="nucleotide sequence ID" value="NZ_JBIGIB010000005.1"/>
</dbReference>
<sequence length="339" mass="35533">MKHPLATLGLAWLLAHSLTACGGSGGGASPAPATPTPNLATTSSIGDFPDPFVLVDGATSYAYATNGNGAHVQLLSSANRVNWTRQPDAMPTLAPWVRAATPDIWAPEVLKLAANRYLLYYTGRDNASGKQCVGVAEGTQPAGPFVDKRNAPLLCQVAEGGTIDASPFLDSDGQLYLYAKNDGNCCGQPTTLYAQKLSADGLSLAGPAVPLFRNTEAWAAHVIEAPFMWKRDGAYQLFYSGNAYDSAAYALGLAHCTSPMGPCTLHPGNPVLKSNLTSTPPLIGPGHNALFNVGGTDYMAYAAWQVTASGARGSVRYLYIDKVDWVNGVPTVTGPSLMP</sequence>
<name>A0ABW7H2H3_9BURK</name>
<comment type="similarity">
    <text evidence="1 4">Belongs to the glycosyl hydrolase 43 family.</text>
</comment>
<dbReference type="InterPro" id="IPR006710">
    <property type="entry name" value="Glyco_hydro_43"/>
</dbReference>
<keyword evidence="2 4" id="KW-0378">Hydrolase</keyword>
<dbReference type="SUPFAM" id="SSF75005">
    <property type="entry name" value="Arabinanase/levansucrase/invertase"/>
    <property type="match status" value="1"/>
</dbReference>
<protein>
    <submittedName>
        <fullName evidence="6">Glycoside hydrolase family 43 protein</fullName>
    </submittedName>
</protein>
<comment type="caution">
    <text evidence="6">The sequence shown here is derived from an EMBL/GenBank/DDBJ whole genome shotgun (WGS) entry which is preliminary data.</text>
</comment>
<evidence type="ECO:0000313" key="7">
    <source>
        <dbReference type="Proteomes" id="UP001606303"/>
    </source>
</evidence>
<evidence type="ECO:0000256" key="2">
    <source>
        <dbReference type="ARBA" id="ARBA00022801"/>
    </source>
</evidence>
<dbReference type="EMBL" id="JBIGIB010000005">
    <property type="protein sequence ID" value="MFG6468432.1"/>
    <property type="molecule type" value="Genomic_DNA"/>
</dbReference>
<accession>A0ABW7H2H3</accession>
<dbReference type="PANTHER" id="PTHR42812:SF5">
    <property type="entry name" value="ENDO-ARABINASE"/>
    <property type="match status" value="1"/>
</dbReference>
<evidence type="ECO:0000256" key="5">
    <source>
        <dbReference type="SAM" id="SignalP"/>
    </source>
</evidence>